<dbReference type="AlphaFoldDB" id="A0A392UQ19"/>
<dbReference type="Proteomes" id="UP000265520">
    <property type="component" value="Unassembled WGS sequence"/>
</dbReference>
<sequence>SKNEQVTKENQRYCRRGISVGMIRPLRIRTHSDELPMIKCPVKPGLLLWVTCLARVAMRIWKPSREPECAK</sequence>
<feature type="non-terminal residue" evidence="1">
    <location>
        <position position="1"/>
    </location>
</feature>
<protein>
    <submittedName>
        <fullName evidence="1">Uncharacterized protein</fullName>
    </submittedName>
</protein>
<accession>A0A392UQ19</accession>
<proteinExistence type="predicted"/>
<evidence type="ECO:0000313" key="2">
    <source>
        <dbReference type="Proteomes" id="UP000265520"/>
    </source>
</evidence>
<evidence type="ECO:0000313" key="1">
    <source>
        <dbReference type="EMBL" id="MCI73855.1"/>
    </source>
</evidence>
<reference evidence="1 2" key="1">
    <citation type="journal article" date="2018" name="Front. Plant Sci.">
        <title>Red Clover (Trifolium pratense) and Zigzag Clover (T. medium) - A Picture of Genomic Similarities and Differences.</title>
        <authorList>
            <person name="Dluhosova J."/>
            <person name="Istvanek J."/>
            <person name="Nedelnik J."/>
            <person name="Repkova J."/>
        </authorList>
    </citation>
    <scope>NUCLEOTIDE SEQUENCE [LARGE SCALE GENOMIC DNA]</scope>
    <source>
        <strain evidence="2">cv. 10/8</strain>
        <tissue evidence="1">Leaf</tissue>
    </source>
</reference>
<organism evidence="1 2">
    <name type="scientific">Trifolium medium</name>
    <dbReference type="NCBI Taxonomy" id="97028"/>
    <lineage>
        <taxon>Eukaryota</taxon>
        <taxon>Viridiplantae</taxon>
        <taxon>Streptophyta</taxon>
        <taxon>Embryophyta</taxon>
        <taxon>Tracheophyta</taxon>
        <taxon>Spermatophyta</taxon>
        <taxon>Magnoliopsida</taxon>
        <taxon>eudicotyledons</taxon>
        <taxon>Gunneridae</taxon>
        <taxon>Pentapetalae</taxon>
        <taxon>rosids</taxon>
        <taxon>fabids</taxon>
        <taxon>Fabales</taxon>
        <taxon>Fabaceae</taxon>
        <taxon>Papilionoideae</taxon>
        <taxon>50 kb inversion clade</taxon>
        <taxon>NPAAA clade</taxon>
        <taxon>Hologalegina</taxon>
        <taxon>IRL clade</taxon>
        <taxon>Trifolieae</taxon>
        <taxon>Trifolium</taxon>
    </lineage>
</organism>
<comment type="caution">
    <text evidence="1">The sequence shown here is derived from an EMBL/GenBank/DDBJ whole genome shotgun (WGS) entry which is preliminary data.</text>
</comment>
<keyword evidence="2" id="KW-1185">Reference proteome</keyword>
<name>A0A392UQ19_9FABA</name>
<dbReference type="EMBL" id="LXQA010848069">
    <property type="protein sequence ID" value="MCI73855.1"/>
    <property type="molecule type" value="Genomic_DNA"/>
</dbReference>